<dbReference type="Proteomes" id="UP001497680">
    <property type="component" value="Unassembled WGS sequence"/>
</dbReference>
<proteinExistence type="predicted"/>
<reference evidence="1 2" key="1">
    <citation type="journal article" date="2022" name="New Phytol.">
        <title>Ecological generalism drives hyperdiversity of secondary metabolite gene clusters in xylarialean endophytes.</title>
        <authorList>
            <person name="Franco M.E.E."/>
            <person name="Wisecaver J.H."/>
            <person name="Arnold A.E."/>
            <person name="Ju Y.M."/>
            <person name="Slot J.C."/>
            <person name="Ahrendt S."/>
            <person name="Moore L.P."/>
            <person name="Eastman K.E."/>
            <person name="Scott K."/>
            <person name="Konkel Z."/>
            <person name="Mondo S.J."/>
            <person name="Kuo A."/>
            <person name="Hayes R.D."/>
            <person name="Haridas S."/>
            <person name="Andreopoulos B."/>
            <person name="Riley R."/>
            <person name="LaButti K."/>
            <person name="Pangilinan J."/>
            <person name="Lipzen A."/>
            <person name="Amirebrahimi M."/>
            <person name="Yan J."/>
            <person name="Adam C."/>
            <person name="Keymanesh K."/>
            <person name="Ng V."/>
            <person name="Louie K."/>
            <person name="Northen T."/>
            <person name="Drula E."/>
            <person name="Henrissat B."/>
            <person name="Hsieh H.M."/>
            <person name="Youens-Clark K."/>
            <person name="Lutzoni F."/>
            <person name="Miadlikowska J."/>
            <person name="Eastwood D.C."/>
            <person name="Hamelin R.C."/>
            <person name="Grigoriev I.V."/>
            <person name="U'Ren J.M."/>
        </authorList>
    </citation>
    <scope>NUCLEOTIDE SEQUENCE [LARGE SCALE GENOMIC DNA]</scope>
    <source>
        <strain evidence="1 2">ER1909</strain>
    </source>
</reference>
<organism evidence="1 2">
    <name type="scientific">Hypoxylon rubiginosum</name>
    <dbReference type="NCBI Taxonomy" id="110542"/>
    <lineage>
        <taxon>Eukaryota</taxon>
        <taxon>Fungi</taxon>
        <taxon>Dikarya</taxon>
        <taxon>Ascomycota</taxon>
        <taxon>Pezizomycotina</taxon>
        <taxon>Sordariomycetes</taxon>
        <taxon>Xylariomycetidae</taxon>
        <taxon>Xylariales</taxon>
        <taxon>Hypoxylaceae</taxon>
        <taxon>Hypoxylon</taxon>
    </lineage>
</organism>
<accession>A0ACC0D9I6</accession>
<sequence>MAKPERVLRLSGVYHRKEGVSEKDFHDFLSHRHGVECAKIHAKYDILKYQMAFSSSSAQALAKSMELPYKVNNHDLEIEYYFKDVAALLAISADEDFKALHVECEPYIDHETTTVTLTWIEVYLEDGKLVNVDVAGKSLQPSFEELSDIKVADKPVANYYDV</sequence>
<keyword evidence="2" id="KW-1185">Reference proteome</keyword>
<dbReference type="EMBL" id="MU394297">
    <property type="protein sequence ID" value="KAI6089180.1"/>
    <property type="molecule type" value="Genomic_DNA"/>
</dbReference>
<gene>
    <name evidence="1" type="ORF">F4821DRAFT_67200</name>
</gene>
<evidence type="ECO:0000313" key="2">
    <source>
        <dbReference type="Proteomes" id="UP001497680"/>
    </source>
</evidence>
<comment type="caution">
    <text evidence="1">The sequence shown here is derived from an EMBL/GenBank/DDBJ whole genome shotgun (WGS) entry which is preliminary data.</text>
</comment>
<name>A0ACC0D9I6_9PEZI</name>
<protein>
    <submittedName>
        <fullName evidence="1">Uncharacterized protein</fullName>
    </submittedName>
</protein>
<evidence type="ECO:0000313" key="1">
    <source>
        <dbReference type="EMBL" id="KAI6089180.1"/>
    </source>
</evidence>